<dbReference type="PROSITE" id="PS51675">
    <property type="entry name" value="SAM_MT_TRM10"/>
    <property type="match status" value="1"/>
</dbReference>
<evidence type="ECO:0000256" key="6">
    <source>
        <dbReference type="ARBA" id="ARBA00031792"/>
    </source>
</evidence>
<feature type="non-terminal residue" evidence="11">
    <location>
        <position position="1"/>
    </location>
</feature>
<evidence type="ECO:0000256" key="5">
    <source>
        <dbReference type="ARBA" id="ARBA00022691"/>
    </source>
</evidence>
<evidence type="ECO:0000256" key="1">
    <source>
        <dbReference type="ARBA" id="ARBA00012797"/>
    </source>
</evidence>
<dbReference type="PANTHER" id="PTHR13563">
    <property type="entry name" value="TRNA (GUANINE-9-) METHYLTRANSFERASE"/>
    <property type="match status" value="1"/>
</dbReference>
<name>A0A9P4ID25_9PEZI</name>
<dbReference type="OrthoDB" id="278300at2759"/>
<dbReference type="Gene3D" id="3.40.1280.30">
    <property type="match status" value="1"/>
</dbReference>
<dbReference type="GO" id="GO:0000049">
    <property type="term" value="F:tRNA binding"/>
    <property type="evidence" value="ECO:0007669"/>
    <property type="project" value="TreeGrafter"/>
</dbReference>
<evidence type="ECO:0000313" key="11">
    <source>
        <dbReference type="EMBL" id="KAF2096317.1"/>
    </source>
</evidence>
<evidence type="ECO:0000313" key="12">
    <source>
        <dbReference type="Proteomes" id="UP000799772"/>
    </source>
</evidence>
<dbReference type="InterPro" id="IPR038459">
    <property type="entry name" value="MT_TRM10-typ_sf"/>
</dbReference>
<sequence length="293" mass="33350">LSKNQLKKLRKKQEWEAKAPERKARRKEQKHRKKERDRAAREAGEQSKESDRSKKPPGQQVPITCIVDCNFDSLMTENEIVSLAGQLTRCYSENKNARFRAHLAVSSFNGRLKERFDTVLSKNYKSWRGFRTFDDDFVQVAERARTWMQVKDLENLRSALSKPAEADATNDTSKEQAEVVYLSSDSDVTLTELKAGVTYVIGGLVDRNRHKGICHKHAMDRNVKTAKLPIGEYIKMSSRQVLTTNHVLEIMLRWLESGDWAKAFMEVIPKRKGGVLLPEDDDAADGQGDGING</sequence>
<feature type="compositionally biased region" description="Basic and acidic residues" evidence="9">
    <location>
        <begin position="12"/>
        <end position="22"/>
    </location>
</feature>
<dbReference type="InterPro" id="IPR028564">
    <property type="entry name" value="MT_TRM10-typ"/>
</dbReference>
<evidence type="ECO:0000256" key="9">
    <source>
        <dbReference type="SAM" id="MobiDB-lite"/>
    </source>
</evidence>
<gene>
    <name evidence="11" type="ORF">NA57DRAFT_23558</name>
</gene>
<feature type="compositionally biased region" description="Basic residues" evidence="9">
    <location>
        <begin position="1"/>
        <end position="11"/>
    </location>
</feature>
<feature type="domain" description="SAM-dependent MTase TRM10-type" evidence="10">
    <location>
        <begin position="51"/>
        <end position="275"/>
    </location>
</feature>
<evidence type="ECO:0000256" key="8">
    <source>
        <dbReference type="ARBA" id="ARBA00048434"/>
    </source>
</evidence>
<evidence type="ECO:0000256" key="3">
    <source>
        <dbReference type="ARBA" id="ARBA00022603"/>
    </source>
</evidence>
<comment type="caution">
    <text evidence="11">The sequence shown here is derived from an EMBL/GenBank/DDBJ whole genome shotgun (WGS) entry which is preliminary data.</text>
</comment>
<proteinExistence type="predicted"/>
<comment type="catalytic activity">
    <reaction evidence="8">
        <text>guanosine(9) in tRNA + S-adenosyl-L-methionine = N(1)-methylguanosine(9) in tRNA + S-adenosyl-L-homocysteine + H(+)</text>
        <dbReference type="Rhea" id="RHEA:43156"/>
        <dbReference type="Rhea" id="RHEA-COMP:10367"/>
        <dbReference type="Rhea" id="RHEA-COMP:10368"/>
        <dbReference type="ChEBI" id="CHEBI:15378"/>
        <dbReference type="ChEBI" id="CHEBI:57856"/>
        <dbReference type="ChEBI" id="CHEBI:59789"/>
        <dbReference type="ChEBI" id="CHEBI:73542"/>
        <dbReference type="ChEBI" id="CHEBI:74269"/>
        <dbReference type="EC" id="2.1.1.221"/>
    </reaction>
</comment>
<dbReference type="GO" id="GO:0005634">
    <property type="term" value="C:nucleus"/>
    <property type="evidence" value="ECO:0007669"/>
    <property type="project" value="TreeGrafter"/>
</dbReference>
<dbReference type="CDD" id="cd18089">
    <property type="entry name" value="SPOUT_Trm10-like"/>
    <property type="match status" value="1"/>
</dbReference>
<dbReference type="AlphaFoldDB" id="A0A9P4ID25"/>
<dbReference type="PANTHER" id="PTHR13563:SF13">
    <property type="entry name" value="TRNA METHYLTRANSFERASE 10 HOMOLOG A"/>
    <property type="match status" value="1"/>
</dbReference>
<feature type="region of interest" description="Disordered" evidence="9">
    <location>
        <begin position="1"/>
        <end position="59"/>
    </location>
</feature>
<feature type="compositionally biased region" description="Basic residues" evidence="9">
    <location>
        <begin position="23"/>
        <end position="35"/>
    </location>
</feature>
<organism evidence="11 12">
    <name type="scientific">Rhizodiscina lignyota</name>
    <dbReference type="NCBI Taxonomy" id="1504668"/>
    <lineage>
        <taxon>Eukaryota</taxon>
        <taxon>Fungi</taxon>
        <taxon>Dikarya</taxon>
        <taxon>Ascomycota</taxon>
        <taxon>Pezizomycotina</taxon>
        <taxon>Dothideomycetes</taxon>
        <taxon>Pleosporomycetidae</taxon>
        <taxon>Aulographales</taxon>
        <taxon>Rhizodiscinaceae</taxon>
        <taxon>Rhizodiscina</taxon>
    </lineage>
</organism>
<dbReference type="EC" id="2.1.1.221" evidence="1"/>
<feature type="non-terminal residue" evidence="11">
    <location>
        <position position="293"/>
    </location>
</feature>
<feature type="compositionally biased region" description="Basic and acidic residues" evidence="9">
    <location>
        <begin position="36"/>
        <end position="54"/>
    </location>
</feature>
<evidence type="ECO:0000256" key="7">
    <source>
        <dbReference type="ARBA" id="ARBA00032166"/>
    </source>
</evidence>
<keyword evidence="12" id="KW-1185">Reference proteome</keyword>
<dbReference type="GO" id="GO:0002939">
    <property type="term" value="P:tRNA N1-guanine methylation"/>
    <property type="evidence" value="ECO:0007669"/>
    <property type="project" value="TreeGrafter"/>
</dbReference>
<accession>A0A9P4ID25</accession>
<dbReference type="GO" id="GO:0052905">
    <property type="term" value="F:tRNA (guanosine(9)-N1)-methyltransferase activity"/>
    <property type="evidence" value="ECO:0007669"/>
    <property type="project" value="UniProtKB-EC"/>
</dbReference>
<dbReference type="InterPro" id="IPR007356">
    <property type="entry name" value="tRNA_m1G_MeTrfase_euk"/>
</dbReference>
<protein>
    <recommendedName>
        <fullName evidence="2">tRNA (guanine(9)-N1)-methyltransferase</fullName>
        <ecNumber evidence="1">2.1.1.221</ecNumber>
    </recommendedName>
    <alternativeName>
        <fullName evidence="7">tRNA methyltransferase 10</fullName>
    </alternativeName>
    <alternativeName>
        <fullName evidence="6">tRNA(m1G9)-methyltransferase</fullName>
    </alternativeName>
</protein>
<evidence type="ECO:0000256" key="4">
    <source>
        <dbReference type="ARBA" id="ARBA00022679"/>
    </source>
</evidence>
<evidence type="ECO:0000256" key="2">
    <source>
        <dbReference type="ARBA" id="ARBA00020451"/>
    </source>
</evidence>
<reference evidence="11" key="1">
    <citation type="journal article" date="2020" name="Stud. Mycol.">
        <title>101 Dothideomycetes genomes: a test case for predicting lifestyles and emergence of pathogens.</title>
        <authorList>
            <person name="Haridas S."/>
            <person name="Albert R."/>
            <person name="Binder M."/>
            <person name="Bloem J."/>
            <person name="Labutti K."/>
            <person name="Salamov A."/>
            <person name="Andreopoulos B."/>
            <person name="Baker S."/>
            <person name="Barry K."/>
            <person name="Bills G."/>
            <person name="Bluhm B."/>
            <person name="Cannon C."/>
            <person name="Castanera R."/>
            <person name="Culley D."/>
            <person name="Daum C."/>
            <person name="Ezra D."/>
            <person name="Gonzalez J."/>
            <person name="Henrissat B."/>
            <person name="Kuo A."/>
            <person name="Liang C."/>
            <person name="Lipzen A."/>
            <person name="Lutzoni F."/>
            <person name="Magnuson J."/>
            <person name="Mondo S."/>
            <person name="Nolan M."/>
            <person name="Ohm R."/>
            <person name="Pangilinan J."/>
            <person name="Park H.-J."/>
            <person name="Ramirez L."/>
            <person name="Alfaro M."/>
            <person name="Sun H."/>
            <person name="Tritt A."/>
            <person name="Yoshinaga Y."/>
            <person name="Zwiers L.-H."/>
            <person name="Turgeon B."/>
            <person name="Goodwin S."/>
            <person name="Spatafora J."/>
            <person name="Crous P."/>
            <person name="Grigoriev I."/>
        </authorList>
    </citation>
    <scope>NUCLEOTIDE SEQUENCE</scope>
    <source>
        <strain evidence="11">CBS 133067</strain>
    </source>
</reference>
<evidence type="ECO:0000259" key="10">
    <source>
        <dbReference type="PROSITE" id="PS51675"/>
    </source>
</evidence>
<dbReference type="EMBL" id="ML978129">
    <property type="protein sequence ID" value="KAF2096317.1"/>
    <property type="molecule type" value="Genomic_DNA"/>
</dbReference>
<keyword evidence="4" id="KW-0808">Transferase</keyword>
<keyword evidence="3" id="KW-0489">Methyltransferase</keyword>
<keyword evidence="5" id="KW-0949">S-adenosyl-L-methionine</keyword>
<dbReference type="Proteomes" id="UP000799772">
    <property type="component" value="Unassembled WGS sequence"/>
</dbReference>